<evidence type="ECO:0000256" key="3">
    <source>
        <dbReference type="ARBA" id="ARBA00022801"/>
    </source>
</evidence>
<evidence type="ECO:0000256" key="1">
    <source>
        <dbReference type="ARBA" id="ARBA00022670"/>
    </source>
</evidence>
<dbReference type="SUPFAM" id="SSF50405">
    <property type="entry name" value="Actin-crosslinking proteins"/>
    <property type="match status" value="1"/>
</dbReference>
<dbReference type="SMART" id="SM00235">
    <property type="entry name" value="ZnMc"/>
    <property type="match status" value="1"/>
</dbReference>
<dbReference type="SUPFAM" id="SSF55486">
    <property type="entry name" value="Metalloproteases ('zincins'), catalytic domain"/>
    <property type="match status" value="1"/>
</dbReference>
<dbReference type="Pfam" id="PF06229">
    <property type="entry name" value="FRG1"/>
    <property type="match status" value="1"/>
</dbReference>
<evidence type="ECO:0000259" key="7">
    <source>
        <dbReference type="PROSITE" id="PS51864"/>
    </source>
</evidence>
<dbReference type="EMBL" id="JBHULE010000002">
    <property type="protein sequence ID" value="MFD2561701.1"/>
    <property type="molecule type" value="Genomic_DNA"/>
</dbReference>
<evidence type="ECO:0000313" key="9">
    <source>
        <dbReference type="Proteomes" id="UP001597319"/>
    </source>
</evidence>
<protein>
    <submittedName>
        <fullName evidence="8">M12 family metallopeptidase</fullName>
    </submittedName>
</protein>
<gene>
    <name evidence="8" type="ORF">ACFSR1_03395</name>
</gene>
<dbReference type="PROSITE" id="PS51864">
    <property type="entry name" value="ASTACIN"/>
    <property type="match status" value="1"/>
</dbReference>
<dbReference type="InterPro" id="IPR010414">
    <property type="entry name" value="FRG1"/>
</dbReference>
<name>A0ABW5LC50_9FLAO</name>
<dbReference type="CDD" id="cd23342">
    <property type="entry name" value="beta-trefoil_FSCN_ZgPorA-like"/>
    <property type="match status" value="1"/>
</dbReference>
<evidence type="ECO:0000256" key="6">
    <source>
        <dbReference type="PROSITE-ProRule" id="PRU01211"/>
    </source>
</evidence>
<evidence type="ECO:0000313" key="8">
    <source>
        <dbReference type="EMBL" id="MFD2561701.1"/>
    </source>
</evidence>
<dbReference type="Gene3D" id="2.80.10.50">
    <property type="match status" value="1"/>
</dbReference>
<dbReference type="PRINTS" id="PR00480">
    <property type="entry name" value="ASTACIN"/>
</dbReference>
<sequence length="406" mass="45220">MKNYSKFNVPFLLGLIISILFLSCETQDFESNEEQNLYDNFMLEQAFPDETGELLRITLDGDEVDVESINKHYILEGDIKIMLSDNNKSVGRIGGRWPNNTVYYSIQSGLTNQARITNAIAHWESKTALRFVQRTNQANYVYFRSGSGCSSYVGRIGGRQDITLANGCSTGNTIHEIGHAIGLWHEQSRKDRDQYIKVLFENIQSGKEFNFRTYQEQGQDGNEYTSSLDLGSIMMYGSYAFSKNGQPTIVRTNGNTYNAQRNGLSNSDVIGINKMYPPVTSGNTVELRGNNGKYVSSENGSKPMNCNRTTAQGWEKFQVITLSGGKVALKGSNGKYVSSENGNKPITCNRTQIGSWEQFTLVSRGGNTYALRGNNGKYISSENGLQSMTCNRTAIGNWEEFVISGL</sequence>
<feature type="binding site" evidence="6">
    <location>
        <position position="179"/>
    </location>
    <ligand>
        <name>Zn(2+)</name>
        <dbReference type="ChEBI" id="CHEBI:29105"/>
        <note>catalytic</note>
    </ligand>
</feature>
<dbReference type="InterPro" id="IPR006026">
    <property type="entry name" value="Peptidase_Metallo"/>
</dbReference>
<dbReference type="InterPro" id="IPR034035">
    <property type="entry name" value="Astacin-like_dom"/>
</dbReference>
<dbReference type="RefSeq" id="WP_378289629.1">
    <property type="nucleotide sequence ID" value="NZ_JBHULE010000002.1"/>
</dbReference>
<keyword evidence="3 6" id="KW-0378">Hydrolase</keyword>
<comment type="cofactor">
    <cofactor evidence="6">
        <name>Zn(2+)</name>
        <dbReference type="ChEBI" id="CHEBI:29105"/>
    </cofactor>
    <text evidence="6">Binds 1 zinc ion per subunit.</text>
</comment>
<accession>A0ABW5LC50</accession>
<proteinExistence type="predicted"/>
<dbReference type="Pfam" id="PF01400">
    <property type="entry name" value="Astacin"/>
    <property type="match status" value="1"/>
</dbReference>
<dbReference type="InterPro" id="IPR024079">
    <property type="entry name" value="MetalloPept_cat_dom_sf"/>
</dbReference>
<dbReference type="PROSITE" id="PS51257">
    <property type="entry name" value="PROKAR_LIPOPROTEIN"/>
    <property type="match status" value="1"/>
</dbReference>
<dbReference type="PANTHER" id="PTHR10127:SF780">
    <property type="entry name" value="METALLOENDOPEPTIDASE"/>
    <property type="match status" value="1"/>
</dbReference>
<feature type="active site" evidence="6">
    <location>
        <position position="176"/>
    </location>
</feature>
<dbReference type="InterPro" id="IPR008999">
    <property type="entry name" value="Actin-crosslinking"/>
</dbReference>
<dbReference type="Proteomes" id="UP001597319">
    <property type="component" value="Unassembled WGS sequence"/>
</dbReference>
<evidence type="ECO:0000256" key="5">
    <source>
        <dbReference type="ARBA" id="ARBA00023049"/>
    </source>
</evidence>
<reference evidence="9" key="1">
    <citation type="journal article" date="2019" name="Int. J. Syst. Evol. Microbiol.">
        <title>The Global Catalogue of Microorganisms (GCM) 10K type strain sequencing project: providing services to taxonomists for standard genome sequencing and annotation.</title>
        <authorList>
            <consortium name="The Broad Institute Genomics Platform"/>
            <consortium name="The Broad Institute Genome Sequencing Center for Infectious Disease"/>
            <person name="Wu L."/>
            <person name="Ma J."/>
        </authorList>
    </citation>
    <scope>NUCLEOTIDE SEQUENCE [LARGE SCALE GENOMIC DNA]</scope>
    <source>
        <strain evidence="9">KCTC 52274</strain>
    </source>
</reference>
<evidence type="ECO:0000256" key="4">
    <source>
        <dbReference type="ARBA" id="ARBA00022833"/>
    </source>
</evidence>
<keyword evidence="9" id="KW-1185">Reference proteome</keyword>
<keyword evidence="5 6" id="KW-0482">Metalloprotease</keyword>
<feature type="binding site" evidence="6">
    <location>
        <position position="185"/>
    </location>
    <ligand>
        <name>Zn(2+)</name>
        <dbReference type="ChEBI" id="CHEBI:29105"/>
        <note>catalytic</note>
    </ligand>
</feature>
<keyword evidence="4 6" id="KW-0862">Zinc</keyword>
<comment type="caution">
    <text evidence="6">Lacks conserved residue(s) required for the propagation of feature annotation.</text>
</comment>
<organism evidence="8 9">
    <name type="scientific">Aquimarina rubra</name>
    <dbReference type="NCBI Taxonomy" id="1920033"/>
    <lineage>
        <taxon>Bacteria</taxon>
        <taxon>Pseudomonadati</taxon>
        <taxon>Bacteroidota</taxon>
        <taxon>Flavobacteriia</taxon>
        <taxon>Flavobacteriales</taxon>
        <taxon>Flavobacteriaceae</taxon>
        <taxon>Aquimarina</taxon>
    </lineage>
</organism>
<feature type="binding site" evidence="6">
    <location>
        <position position="175"/>
    </location>
    <ligand>
        <name>Zn(2+)</name>
        <dbReference type="ChEBI" id="CHEBI:29105"/>
        <note>catalytic</note>
    </ligand>
</feature>
<keyword evidence="2 6" id="KW-0479">Metal-binding</keyword>
<comment type="caution">
    <text evidence="8">The sequence shown here is derived from an EMBL/GenBank/DDBJ whole genome shotgun (WGS) entry which is preliminary data.</text>
</comment>
<dbReference type="Gene3D" id="3.40.390.10">
    <property type="entry name" value="Collagenase (Catalytic Domain)"/>
    <property type="match status" value="1"/>
</dbReference>
<dbReference type="CDD" id="cd04280">
    <property type="entry name" value="ZnMc_astacin_like"/>
    <property type="match status" value="1"/>
</dbReference>
<dbReference type="PANTHER" id="PTHR10127">
    <property type="entry name" value="DISCOIDIN, CUB, EGF, LAMININ , AND ZINC METALLOPROTEASE DOMAIN CONTAINING"/>
    <property type="match status" value="1"/>
</dbReference>
<dbReference type="InterPro" id="IPR001506">
    <property type="entry name" value="Peptidase_M12A"/>
</dbReference>
<feature type="domain" description="Peptidase M12A" evidence="7">
    <location>
        <begin position="91"/>
        <end position="278"/>
    </location>
</feature>
<keyword evidence="1 6" id="KW-0645">Protease</keyword>
<evidence type="ECO:0000256" key="2">
    <source>
        <dbReference type="ARBA" id="ARBA00022723"/>
    </source>
</evidence>